<dbReference type="EMBL" id="JADEWL010000006">
    <property type="protein sequence ID" value="MBE9211743.1"/>
    <property type="molecule type" value="Genomic_DNA"/>
</dbReference>
<dbReference type="InterPro" id="IPR036366">
    <property type="entry name" value="PGBDSf"/>
</dbReference>
<dbReference type="Pfam" id="PF01471">
    <property type="entry name" value="PG_binding_1"/>
    <property type="match status" value="1"/>
</dbReference>
<comment type="caution">
    <text evidence="2">The sequence shown here is derived from an EMBL/GenBank/DDBJ whole genome shotgun (WGS) entry which is preliminary data.</text>
</comment>
<organism evidence="2 3">
    <name type="scientific">Plectonema cf. radiosum LEGE 06105</name>
    <dbReference type="NCBI Taxonomy" id="945769"/>
    <lineage>
        <taxon>Bacteria</taxon>
        <taxon>Bacillati</taxon>
        <taxon>Cyanobacteriota</taxon>
        <taxon>Cyanophyceae</taxon>
        <taxon>Oscillatoriophycideae</taxon>
        <taxon>Oscillatoriales</taxon>
        <taxon>Microcoleaceae</taxon>
        <taxon>Plectonema</taxon>
    </lineage>
</organism>
<evidence type="ECO:0000259" key="1">
    <source>
        <dbReference type="Pfam" id="PF01471"/>
    </source>
</evidence>
<evidence type="ECO:0000313" key="2">
    <source>
        <dbReference type="EMBL" id="MBE9211743.1"/>
    </source>
</evidence>
<name>A0A8J7F163_9CYAN</name>
<dbReference type="SUPFAM" id="SSF47090">
    <property type="entry name" value="PGBD-like"/>
    <property type="match status" value="1"/>
</dbReference>
<accession>A0A8J7F163</accession>
<feature type="domain" description="Peptidoglycan binding-like" evidence="1">
    <location>
        <begin position="20"/>
        <end position="56"/>
    </location>
</feature>
<reference evidence="2" key="1">
    <citation type="submission" date="2020-10" db="EMBL/GenBank/DDBJ databases">
        <authorList>
            <person name="Castelo-Branco R."/>
            <person name="Eusebio N."/>
            <person name="Adriana R."/>
            <person name="Vieira A."/>
            <person name="Brugerolle De Fraissinette N."/>
            <person name="Rezende De Castro R."/>
            <person name="Schneider M.P."/>
            <person name="Vasconcelos V."/>
            <person name="Leao P.N."/>
        </authorList>
    </citation>
    <scope>NUCLEOTIDE SEQUENCE</scope>
    <source>
        <strain evidence="2">LEGE 06105</strain>
    </source>
</reference>
<proteinExistence type="predicted"/>
<dbReference type="Gene3D" id="1.10.101.10">
    <property type="entry name" value="PGBD-like superfamily/PGBD"/>
    <property type="match status" value="1"/>
</dbReference>
<protein>
    <submittedName>
        <fullName evidence="2">Peptidoglycan-binding protein</fullName>
    </submittedName>
</protein>
<evidence type="ECO:0000313" key="3">
    <source>
        <dbReference type="Proteomes" id="UP000620559"/>
    </source>
</evidence>
<gene>
    <name evidence="2" type="ORF">IQ247_03260</name>
</gene>
<dbReference type="InterPro" id="IPR036365">
    <property type="entry name" value="PGBD-like_sf"/>
</dbReference>
<sequence length="471" mass="53398">MKLKNITYLLSREQVKADKELIREIQIHLKSLGLYPGGKLIDGDYGPMTENAIRQFCQAVELPLLRFDENFAQRLLITKQLPFILETAKNREWVFRQLLTLGQKTRLSDDDIAAFLHRDIQNSTYINEIKEYAHRLAVKYETLANSGYSNYPQRGTVPTIENQGLAFLNSEITEACVCLGNFQNGQIQTRWLGKNALFKRQFWSATKIIPILNVACEANSKFAMLNIESCYFNHQNNQFLDIILDVISYRNKLASSNSAAAMLKLFQTPLGLEKWLKNITGNQQLDFRSGYGEPPFIIQSSLVDKLTGKQVLNAATTTLESDKNYISAYDLTRLISMLGWHLHINQSARLPGAQWHSLKGIIHAMGYDKARYAEVALETLGLEKTISAPVIISKLGYGYSSSRNTFEITYTAFIQFIDERLKSSSQLGKLRTFAMTIRGVTNPGNGKWAELDARMAADVTEIIRRVVTEEI</sequence>
<dbReference type="InterPro" id="IPR002477">
    <property type="entry name" value="Peptidoglycan-bd-like"/>
</dbReference>
<dbReference type="RefSeq" id="WP_193916998.1">
    <property type="nucleotide sequence ID" value="NZ_JADEWL010000006.1"/>
</dbReference>
<dbReference type="AlphaFoldDB" id="A0A8J7F163"/>
<keyword evidence="3" id="KW-1185">Reference proteome</keyword>
<dbReference type="Proteomes" id="UP000620559">
    <property type="component" value="Unassembled WGS sequence"/>
</dbReference>